<dbReference type="EMBL" id="DVFZ01000058">
    <property type="protein sequence ID" value="HIQ82652.1"/>
    <property type="molecule type" value="Genomic_DNA"/>
</dbReference>
<feature type="domain" description="ABC transmembrane type-1" evidence="11">
    <location>
        <begin position="66"/>
        <end position="274"/>
    </location>
</feature>
<evidence type="ECO:0000256" key="5">
    <source>
        <dbReference type="ARBA" id="ARBA00022592"/>
    </source>
</evidence>
<feature type="transmembrane region" description="Helical" evidence="9">
    <location>
        <begin position="99"/>
        <end position="121"/>
    </location>
</feature>
<gene>
    <name evidence="12" type="primary">pstC</name>
    <name evidence="12" type="ORF">IAA52_06065</name>
</gene>
<feature type="transmembrane region" description="Helical" evidence="9">
    <location>
        <begin position="185"/>
        <end position="206"/>
    </location>
</feature>
<feature type="transmembrane region" description="Helical" evidence="9">
    <location>
        <begin position="59"/>
        <end position="87"/>
    </location>
</feature>
<dbReference type="InterPro" id="IPR051124">
    <property type="entry name" value="Phosphate_Transport_Permease"/>
</dbReference>
<keyword evidence="8 9" id="KW-0472">Membrane</keyword>
<accession>A0A9D0ZLZ7</accession>
<dbReference type="PROSITE" id="PS50928">
    <property type="entry name" value="ABC_TM1"/>
    <property type="match status" value="1"/>
</dbReference>
<evidence type="ECO:0000256" key="1">
    <source>
        <dbReference type="ARBA" id="ARBA00004651"/>
    </source>
</evidence>
<comment type="function">
    <text evidence="10">Part of the binding-protein-dependent transport system for phosphate; probably responsible for the translocation of the substrate across the membrane.</text>
</comment>
<sequence length="283" mass="30166">MARRREGLMRGVFTVAACVSIACVILICVFLFANAIPAIQEIGLFNFVSGTTWRPGNDIYGILPMILGSIYVTAGALIVGVPIALLTSIFMARFCPKHLLRPLTAAVNLLAGIPSVVYGFFGLTVLVPMVREHLGGNGNSMLTASLLLGMMILPTIIGVALSSIRAVPESYYEGSLALGASHERSVFFVVFPAAKSGVMAGVILGVGRAIGETMAVIMVAGNQPRMPQGILEGVRTLTTNIVMEMSYATGLHREALIATAAVLFVFILIINFSFSMLKRRSEK</sequence>
<dbReference type="Gene3D" id="1.10.3720.10">
    <property type="entry name" value="MetI-like"/>
    <property type="match status" value="1"/>
</dbReference>
<feature type="transmembrane region" description="Helical" evidence="9">
    <location>
        <begin position="255"/>
        <end position="277"/>
    </location>
</feature>
<evidence type="ECO:0000259" key="11">
    <source>
        <dbReference type="PROSITE" id="PS50928"/>
    </source>
</evidence>
<evidence type="ECO:0000256" key="10">
    <source>
        <dbReference type="RuleBase" id="RU363054"/>
    </source>
</evidence>
<name>A0A9D0ZLZ7_9FIRM</name>
<feature type="transmembrane region" description="Helical" evidence="9">
    <location>
        <begin position="141"/>
        <end position="164"/>
    </location>
</feature>
<dbReference type="InterPro" id="IPR000515">
    <property type="entry name" value="MetI-like"/>
</dbReference>
<dbReference type="NCBIfam" id="TIGR02138">
    <property type="entry name" value="phosphate_pstC"/>
    <property type="match status" value="1"/>
</dbReference>
<evidence type="ECO:0000256" key="7">
    <source>
        <dbReference type="ARBA" id="ARBA00022989"/>
    </source>
</evidence>
<evidence type="ECO:0000256" key="3">
    <source>
        <dbReference type="ARBA" id="ARBA00022448"/>
    </source>
</evidence>
<comment type="caution">
    <text evidence="12">The sequence shown here is derived from an EMBL/GenBank/DDBJ whole genome shotgun (WGS) entry which is preliminary data.</text>
</comment>
<evidence type="ECO:0000313" key="13">
    <source>
        <dbReference type="Proteomes" id="UP000824260"/>
    </source>
</evidence>
<comment type="similarity">
    <text evidence="2 10">Belongs to the binding-protein-dependent transport system permease family. CysTW subfamily.</text>
</comment>
<dbReference type="InterPro" id="IPR035906">
    <property type="entry name" value="MetI-like_sf"/>
</dbReference>
<comment type="subcellular location">
    <subcellularLocation>
        <location evidence="1 9">Cell membrane</location>
        <topology evidence="1 9">Multi-pass membrane protein</topology>
    </subcellularLocation>
</comment>
<reference evidence="12" key="2">
    <citation type="journal article" date="2021" name="PeerJ">
        <title>Extensive microbial diversity within the chicken gut microbiome revealed by metagenomics and culture.</title>
        <authorList>
            <person name="Gilroy R."/>
            <person name="Ravi A."/>
            <person name="Getino M."/>
            <person name="Pursley I."/>
            <person name="Horton D.L."/>
            <person name="Alikhan N.F."/>
            <person name="Baker D."/>
            <person name="Gharbi K."/>
            <person name="Hall N."/>
            <person name="Watson M."/>
            <person name="Adriaenssens E.M."/>
            <person name="Foster-Nyarko E."/>
            <person name="Jarju S."/>
            <person name="Secka A."/>
            <person name="Antonio M."/>
            <person name="Oren A."/>
            <person name="Chaudhuri R.R."/>
            <person name="La Ragione R."/>
            <person name="Hildebrand F."/>
            <person name="Pallen M.J."/>
        </authorList>
    </citation>
    <scope>NUCLEOTIDE SEQUENCE</scope>
    <source>
        <strain evidence="12">ChiSjej6B24-2974</strain>
    </source>
</reference>
<dbReference type="Proteomes" id="UP000824260">
    <property type="component" value="Unassembled WGS sequence"/>
</dbReference>
<evidence type="ECO:0000256" key="6">
    <source>
        <dbReference type="ARBA" id="ARBA00022692"/>
    </source>
</evidence>
<feature type="transmembrane region" description="Helical" evidence="9">
    <location>
        <begin position="12"/>
        <end position="39"/>
    </location>
</feature>
<evidence type="ECO:0000313" key="12">
    <source>
        <dbReference type="EMBL" id="HIQ82652.1"/>
    </source>
</evidence>
<dbReference type="PROSITE" id="PS51257">
    <property type="entry name" value="PROKAR_LIPOPROTEIN"/>
    <property type="match status" value="1"/>
</dbReference>
<keyword evidence="7 9" id="KW-1133">Transmembrane helix</keyword>
<dbReference type="GO" id="GO:0006817">
    <property type="term" value="P:phosphate ion transport"/>
    <property type="evidence" value="ECO:0007669"/>
    <property type="project" value="UniProtKB-KW"/>
</dbReference>
<keyword evidence="6 9" id="KW-0812">Transmembrane</keyword>
<dbReference type="AlphaFoldDB" id="A0A9D0ZLZ7"/>
<dbReference type="PANTHER" id="PTHR30425:SF1">
    <property type="entry name" value="PHOSPHATE TRANSPORT SYSTEM PERMEASE PROTEIN PSTC"/>
    <property type="match status" value="1"/>
</dbReference>
<dbReference type="Pfam" id="PF00528">
    <property type="entry name" value="BPD_transp_1"/>
    <property type="match status" value="1"/>
</dbReference>
<evidence type="ECO:0000256" key="8">
    <source>
        <dbReference type="ARBA" id="ARBA00023136"/>
    </source>
</evidence>
<dbReference type="GO" id="GO:0005886">
    <property type="term" value="C:plasma membrane"/>
    <property type="evidence" value="ECO:0007669"/>
    <property type="project" value="UniProtKB-SubCell"/>
</dbReference>
<keyword evidence="4 10" id="KW-1003">Cell membrane</keyword>
<evidence type="ECO:0000256" key="9">
    <source>
        <dbReference type="RuleBase" id="RU363032"/>
    </source>
</evidence>
<dbReference type="GO" id="GO:0005315">
    <property type="term" value="F:phosphate transmembrane transporter activity"/>
    <property type="evidence" value="ECO:0007669"/>
    <property type="project" value="InterPro"/>
</dbReference>
<keyword evidence="3 9" id="KW-0813">Transport</keyword>
<organism evidence="12 13">
    <name type="scientific">Candidatus Pullichristensenella stercorigallinarum</name>
    <dbReference type="NCBI Taxonomy" id="2840909"/>
    <lineage>
        <taxon>Bacteria</taxon>
        <taxon>Bacillati</taxon>
        <taxon>Bacillota</taxon>
        <taxon>Clostridia</taxon>
        <taxon>Candidatus Pullichristensenella</taxon>
    </lineage>
</organism>
<proteinExistence type="inferred from homology"/>
<keyword evidence="5 10" id="KW-0592">Phosphate transport</keyword>
<dbReference type="SUPFAM" id="SSF161098">
    <property type="entry name" value="MetI-like"/>
    <property type="match status" value="1"/>
</dbReference>
<protein>
    <recommendedName>
        <fullName evidence="10">Phosphate transport system permease protein</fullName>
    </recommendedName>
</protein>
<evidence type="ECO:0000256" key="2">
    <source>
        <dbReference type="ARBA" id="ARBA00007069"/>
    </source>
</evidence>
<reference evidence="12" key="1">
    <citation type="submission" date="2020-10" db="EMBL/GenBank/DDBJ databases">
        <authorList>
            <person name="Gilroy R."/>
        </authorList>
    </citation>
    <scope>NUCLEOTIDE SEQUENCE</scope>
    <source>
        <strain evidence="12">ChiSjej6B24-2974</strain>
    </source>
</reference>
<evidence type="ECO:0000256" key="4">
    <source>
        <dbReference type="ARBA" id="ARBA00022475"/>
    </source>
</evidence>
<dbReference type="CDD" id="cd06261">
    <property type="entry name" value="TM_PBP2"/>
    <property type="match status" value="1"/>
</dbReference>
<dbReference type="InterPro" id="IPR011864">
    <property type="entry name" value="Phosphate_PstC"/>
</dbReference>
<dbReference type="PANTHER" id="PTHR30425">
    <property type="entry name" value="PHOSPHATE TRANSPORT SYSTEM PERMEASE PROTEIN PST"/>
    <property type="match status" value="1"/>
</dbReference>